<reference evidence="2 3" key="1">
    <citation type="submission" date="2020-08" db="EMBL/GenBank/DDBJ databases">
        <title>Genome sequence of Tessaracoccus defluvii JCM 17540T.</title>
        <authorList>
            <person name="Hyun D.-W."/>
            <person name="Bae J.-W."/>
        </authorList>
    </citation>
    <scope>NUCLEOTIDE SEQUENCE [LARGE SCALE GENOMIC DNA]</scope>
    <source>
        <strain evidence="2 3">JCM 17540</strain>
    </source>
</reference>
<evidence type="ECO:0000256" key="1">
    <source>
        <dbReference type="SAM" id="MobiDB-lite"/>
    </source>
</evidence>
<keyword evidence="3" id="KW-1185">Reference proteome</keyword>
<dbReference type="KEGG" id="tdf:H9L22_03880"/>
<accession>A0A7H0H7Q2</accession>
<evidence type="ECO:0008006" key="4">
    <source>
        <dbReference type="Google" id="ProtNLM"/>
    </source>
</evidence>
<evidence type="ECO:0000313" key="2">
    <source>
        <dbReference type="EMBL" id="QNP56568.1"/>
    </source>
</evidence>
<dbReference type="Proteomes" id="UP000516117">
    <property type="component" value="Chromosome"/>
</dbReference>
<dbReference type="RefSeq" id="WP_187721668.1">
    <property type="nucleotide sequence ID" value="NZ_BAABBL010000002.1"/>
</dbReference>
<feature type="compositionally biased region" description="Pro residues" evidence="1">
    <location>
        <begin position="567"/>
        <end position="585"/>
    </location>
</feature>
<organism evidence="2 3">
    <name type="scientific">Tessaracoccus defluvii</name>
    <dbReference type="NCBI Taxonomy" id="1285901"/>
    <lineage>
        <taxon>Bacteria</taxon>
        <taxon>Bacillati</taxon>
        <taxon>Actinomycetota</taxon>
        <taxon>Actinomycetes</taxon>
        <taxon>Propionibacteriales</taxon>
        <taxon>Propionibacteriaceae</taxon>
        <taxon>Tessaracoccus</taxon>
    </lineage>
</organism>
<feature type="region of interest" description="Disordered" evidence="1">
    <location>
        <begin position="256"/>
        <end position="362"/>
    </location>
</feature>
<gene>
    <name evidence="2" type="ORF">H9L22_03880</name>
</gene>
<dbReference type="EMBL" id="CP060789">
    <property type="protein sequence ID" value="QNP56568.1"/>
    <property type="molecule type" value="Genomic_DNA"/>
</dbReference>
<evidence type="ECO:0000313" key="3">
    <source>
        <dbReference type="Proteomes" id="UP000516117"/>
    </source>
</evidence>
<sequence>MEQVARISAREAFEDARAAVVLRRRGEAQLIRALCDLAACYRVNEHDLVAPLVEQFVELGGEGTPTVSEFLRLEVQGLLGCSAPAAAGHLRDAIDLKFRHPRLYEAVQELTLDAPRALRAARRCHDLSPQACDTVSARWLPRQAGLSWTAAFNLLERLIIVAHARLAAEKERRAREDRGVWTWGLYEGALNLTGKLDVLDARFLDERLDQLARLLTVRFPELNYQQRRAKAIAVLASPAHALAILQQADQCELPVGESWTSGQTPASVPPCADREPVDEESGPPPAPDDERGTAEPPWALDGSDPPGPPGLPVAWLDSISGAPPRAETPSADDGDRPPATVGQGAGAPGRGQRAASVPTGPPALTPELLARLRPSLGLAVHIHADALGNLTGDARVERAGHITASLLGELLRDGDVAVSVHPVIDLPNLAPVDRYVPGPVIRRAVGLVFPVEPFPFSTRRAAGLDLDHTVAYRAGRRGQTRLGNLAPLSRSVHRAKTAGHWRVEQPEPGRMVWVSPLGYRYEVTESGTLTVPSQPRSASRLPRADAADLPATGRDRGRGPVPSGSAPRPPGSPPRLRPPRRPAPA</sequence>
<feature type="region of interest" description="Disordered" evidence="1">
    <location>
        <begin position="528"/>
        <end position="585"/>
    </location>
</feature>
<dbReference type="AlphaFoldDB" id="A0A7H0H7Q2"/>
<protein>
    <recommendedName>
        <fullName evidence="4">DUF222 domain-containing protein</fullName>
    </recommendedName>
</protein>
<name>A0A7H0H7Q2_9ACTN</name>
<proteinExistence type="predicted"/>
<feature type="compositionally biased region" description="Polar residues" evidence="1">
    <location>
        <begin position="528"/>
        <end position="537"/>
    </location>
</feature>